<dbReference type="HOGENOM" id="CLU_097802_3_1_9"/>
<proteinExistence type="predicted"/>
<dbReference type="Proteomes" id="UP000019426">
    <property type="component" value="Chromosome M2/40_rep1"/>
</dbReference>
<dbReference type="STRING" id="1216932.CM240_0030"/>
<sequence length="173" mass="19877">MKYETHKLCGVISSFAVGNIILSDVPVFKRVIFLIVISIFGGLGGTFPDVDAKNNNWNKIFGSIFKFRHRGKMHSLIPYIIVYLVIYNKILNNVHNHELLILYIIAISGFLIGVISHLALDIITVRGIPILYPFTKKNYSILNLRTEKHDKYISFILKMSVAIYIFNEVKKYK</sequence>
<evidence type="ECO:0000313" key="3">
    <source>
        <dbReference type="Proteomes" id="UP000019426"/>
    </source>
</evidence>
<protein>
    <submittedName>
        <fullName evidence="2">Putative membrane protein</fullName>
    </submittedName>
</protein>
<keyword evidence="1" id="KW-0472">Membrane</keyword>
<dbReference type="KEGG" id="clt:CM240_0030"/>
<reference evidence="2 3" key="1">
    <citation type="submission" date="2013-11" db="EMBL/GenBank/DDBJ databases">
        <title>Complete genome sequence of Clostridum sp. M2/40.</title>
        <authorList>
            <person name="Wibberg D."/>
            <person name="Puehler A."/>
            <person name="Schlueter A."/>
        </authorList>
    </citation>
    <scope>NUCLEOTIDE SEQUENCE [LARGE SCALE GENOMIC DNA]</scope>
    <source>
        <strain evidence="3">M2/40</strain>
    </source>
</reference>
<keyword evidence="3" id="KW-1185">Reference proteome</keyword>
<dbReference type="RefSeq" id="WP_044035700.1">
    <property type="nucleotide sequence ID" value="NZ_HG917868.1"/>
</dbReference>
<organism evidence="2 3">
    <name type="scientific">Clostridium bornimense</name>
    <dbReference type="NCBI Taxonomy" id="1216932"/>
    <lineage>
        <taxon>Bacteria</taxon>
        <taxon>Bacillati</taxon>
        <taxon>Bacillota</taxon>
        <taxon>Clostridia</taxon>
        <taxon>Eubacteriales</taxon>
        <taxon>Clostridiaceae</taxon>
        <taxon>Clostridium</taxon>
    </lineage>
</organism>
<dbReference type="EMBL" id="HG917868">
    <property type="protein sequence ID" value="CDM67219.1"/>
    <property type="molecule type" value="Genomic_DNA"/>
</dbReference>
<evidence type="ECO:0000256" key="1">
    <source>
        <dbReference type="SAM" id="Phobius"/>
    </source>
</evidence>
<dbReference type="InterPro" id="IPR007404">
    <property type="entry name" value="YdjM-like"/>
</dbReference>
<gene>
    <name evidence="2" type="ORF">CM240_0030</name>
</gene>
<name>W6RUA9_9CLOT</name>
<dbReference type="OrthoDB" id="5459053at2"/>
<dbReference type="Pfam" id="PF04307">
    <property type="entry name" value="YdjM"/>
    <property type="match status" value="1"/>
</dbReference>
<keyword evidence="1" id="KW-0812">Transmembrane</keyword>
<feature type="transmembrane region" description="Helical" evidence="1">
    <location>
        <begin position="100"/>
        <end position="120"/>
    </location>
</feature>
<evidence type="ECO:0000313" key="2">
    <source>
        <dbReference type="EMBL" id="CDM67219.1"/>
    </source>
</evidence>
<dbReference type="AlphaFoldDB" id="W6RUA9"/>
<keyword evidence="1" id="KW-1133">Transmembrane helix</keyword>
<dbReference type="PANTHER" id="PTHR35531">
    <property type="entry name" value="INNER MEMBRANE PROTEIN YBCI-RELATED"/>
    <property type="match status" value="1"/>
</dbReference>
<dbReference type="PATRIC" id="fig|1216932.3.peg.22"/>
<accession>W6RUA9</accession>
<feature type="transmembrane region" description="Helical" evidence="1">
    <location>
        <begin position="71"/>
        <end position="88"/>
    </location>
</feature>
<feature type="transmembrane region" description="Helical" evidence="1">
    <location>
        <begin position="31"/>
        <end position="50"/>
    </location>
</feature>
<dbReference type="PANTHER" id="PTHR35531:SF1">
    <property type="entry name" value="INNER MEMBRANE PROTEIN YBCI-RELATED"/>
    <property type="match status" value="1"/>
</dbReference>
<dbReference type="eggNOG" id="COG1988">
    <property type="taxonomic scope" value="Bacteria"/>
</dbReference>